<dbReference type="PANTHER" id="PTHR35910">
    <property type="entry name" value="2EXR DOMAIN-CONTAINING PROTEIN"/>
    <property type="match status" value="1"/>
</dbReference>
<protein>
    <recommendedName>
        <fullName evidence="1">2EXR domain-containing protein</fullName>
    </recommendedName>
</protein>
<name>A0AA39X024_9PEZI</name>
<evidence type="ECO:0000259" key="1">
    <source>
        <dbReference type="Pfam" id="PF20150"/>
    </source>
</evidence>
<dbReference type="Pfam" id="PF20150">
    <property type="entry name" value="2EXR"/>
    <property type="match status" value="1"/>
</dbReference>
<gene>
    <name evidence="2" type="ORF">B0T17DRAFT_252959</name>
</gene>
<dbReference type="PANTHER" id="PTHR35910:SF6">
    <property type="entry name" value="2EXR DOMAIN-CONTAINING PROTEIN"/>
    <property type="match status" value="1"/>
</dbReference>
<feature type="domain" description="2EXR" evidence="1">
    <location>
        <begin position="8"/>
        <end position="110"/>
    </location>
</feature>
<evidence type="ECO:0000313" key="3">
    <source>
        <dbReference type="Proteomes" id="UP001174934"/>
    </source>
</evidence>
<sequence length="323" mass="36946">MALATLDFTLFPLLPAELRVKIWRHAAAWACKGGRVYHLRAELYASKQNPSEPRLEALKTSLLEDSTRETRALLEACVESRTELLRLRTFLPHSLRLDGGLLRCDLDQDVVALDVSENIFNTLQQIPDTMLTTLLMDSCLREVKRLAIVANRLMTFQWSNEPSPRDWVTYNRLGGLLRLIACFPRLQDLFLLPPTMPVNPPLGRVFIDPGVDIVLRWNDKQLLFGSPSLVDWYCVSHKFKADTWSHRLAHADAHHGFFKGKLKEYDASCALCCFMGRDLDLIANQRIAITDSMRRIISGMRVLTHYRNEQHFPVASVKHVELA</sequence>
<dbReference type="EMBL" id="JAULSR010000003">
    <property type="protein sequence ID" value="KAK0624797.1"/>
    <property type="molecule type" value="Genomic_DNA"/>
</dbReference>
<reference evidence="2" key="1">
    <citation type="submission" date="2023-06" db="EMBL/GenBank/DDBJ databases">
        <title>Genome-scale phylogeny and comparative genomics of the fungal order Sordariales.</title>
        <authorList>
            <consortium name="Lawrence Berkeley National Laboratory"/>
            <person name="Hensen N."/>
            <person name="Bonometti L."/>
            <person name="Westerberg I."/>
            <person name="Brannstrom I.O."/>
            <person name="Guillou S."/>
            <person name="Cros-Aarteil S."/>
            <person name="Calhoun S."/>
            <person name="Haridas S."/>
            <person name="Kuo A."/>
            <person name="Mondo S."/>
            <person name="Pangilinan J."/>
            <person name="Riley R."/>
            <person name="LaButti K."/>
            <person name="Andreopoulos B."/>
            <person name="Lipzen A."/>
            <person name="Chen C."/>
            <person name="Yanf M."/>
            <person name="Daum C."/>
            <person name="Ng V."/>
            <person name="Clum A."/>
            <person name="Steindorff A."/>
            <person name="Ohm R."/>
            <person name="Martin F."/>
            <person name="Silar P."/>
            <person name="Natvig D."/>
            <person name="Lalanne C."/>
            <person name="Gautier V."/>
            <person name="Ament-velasquez S.L."/>
            <person name="Kruys A."/>
            <person name="Hutchinson M.I."/>
            <person name="Powell A.J."/>
            <person name="Barry K."/>
            <person name="Miller A.N."/>
            <person name="Grigoriev I.V."/>
            <person name="Debuchy R."/>
            <person name="Gladieux P."/>
            <person name="Thoren M.H."/>
            <person name="Johannesson H."/>
        </authorList>
    </citation>
    <scope>NUCLEOTIDE SEQUENCE</scope>
    <source>
        <strain evidence="2">SMH3391-2</strain>
    </source>
</reference>
<evidence type="ECO:0000313" key="2">
    <source>
        <dbReference type="EMBL" id="KAK0624797.1"/>
    </source>
</evidence>
<comment type="caution">
    <text evidence="2">The sequence shown here is derived from an EMBL/GenBank/DDBJ whole genome shotgun (WGS) entry which is preliminary data.</text>
</comment>
<accession>A0AA39X024</accession>
<keyword evidence="3" id="KW-1185">Reference proteome</keyword>
<dbReference type="Proteomes" id="UP001174934">
    <property type="component" value="Unassembled WGS sequence"/>
</dbReference>
<dbReference type="AlphaFoldDB" id="A0AA39X024"/>
<dbReference type="InterPro" id="IPR045518">
    <property type="entry name" value="2EXR"/>
</dbReference>
<proteinExistence type="predicted"/>
<organism evidence="2 3">
    <name type="scientific">Bombardia bombarda</name>
    <dbReference type="NCBI Taxonomy" id="252184"/>
    <lineage>
        <taxon>Eukaryota</taxon>
        <taxon>Fungi</taxon>
        <taxon>Dikarya</taxon>
        <taxon>Ascomycota</taxon>
        <taxon>Pezizomycotina</taxon>
        <taxon>Sordariomycetes</taxon>
        <taxon>Sordariomycetidae</taxon>
        <taxon>Sordariales</taxon>
        <taxon>Lasiosphaeriaceae</taxon>
        <taxon>Bombardia</taxon>
    </lineage>
</organism>